<sequence length="178" mass="20381">MRLAEVETAIAAALSEIGQSAAPYRIDRQPRGDGTPHVEGEGPFFELVVDDDGMERTRETVDGHELLYRMLRRETRLLAMAAERRTRTVQAPGWVMRLRRWWPGALEGLVGTDDYSRATWMEAHAHLMTRLRSDWGARVKTENDAMLRRYPLTTAERENFRRLDLAAFGITDGRSAPR</sequence>
<name>A0A1M4TVE9_LOKAT</name>
<dbReference type="STRING" id="366533.SAMN05444339_101500"/>
<dbReference type="AlphaFoldDB" id="A0A1M4TVE9"/>
<organism evidence="1 2">
    <name type="scientific">Loktanella atrilutea</name>
    <dbReference type="NCBI Taxonomy" id="366533"/>
    <lineage>
        <taxon>Bacteria</taxon>
        <taxon>Pseudomonadati</taxon>
        <taxon>Pseudomonadota</taxon>
        <taxon>Alphaproteobacteria</taxon>
        <taxon>Rhodobacterales</taxon>
        <taxon>Roseobacteraceae</taxon>
        <taxon>Loktanella</taxon>
    </lineage>
</organism>
<gene>
    <name evidence="1" type="ORF">SAMN05444339_101500</name>
</gene>
<dbReference type="OrthoDB" id="7650763at2"/>
<dbReference type="EMBL" id="FQUE01000001">
    <property type="protein sequence ID" value="SHE48416.1"/>
    <property type="molecule type" value="Genomic_DNA"/>
</dbReference>
<dbReference type="RefSeq" id="WP_072855594.1">
    <property type="nucleotide sequence ID" value="NZ_FQUE01000001.1"/>
</dbReference>
<reference evidence="2" key="1">
    <citation type="submission" date="2016-11" db="EMBL/GenBank/DDBJ databases">
        <authorList>
            <person name="Varghese N."/>
            <person name="Submissions S."/>
        </authorList>
    </citation>
    <scope>NUCLEOTIDE SEQUENCE [LARGE SCALE GENOMIC DNA]</scope>
    <source>
        <strain evidence="2">DSM 29326</strain>
    </source>
</reference>
<evidence type="ECO:0000313" key="2">
    <source>
        <dbReference type="Proteomes" id="UP000183987"/>
    </source>
</evidence>
<dbReference type="Proteomes" id="UP000183987">
    <property type="component" value="Unassembled WGS sequence"/>
</dbReference>
<proteinExistence type="predicted"/>
<protein>
    <submittedName>
        <fullName evidence="1">Uncharacterized protein</fullName>
    </submittedName>
</protein>
<evidence type="ECO:0000313" key="1">
    <source>
        <dbReference type="EMBL" id="SHE48416.1"/>
    </source>
</evidence>
<accession>A0A1M4TVE9</accession>
<keyword evidence="2" id="KW-1185">Reference proteome</keyword>